<dbReference type="Pfam" id="PF02518">
    <property type="entry name" value="HATPase_c"/>
    <property type="match status" value="1"/>
</dbReference>
<evidence type="ECO:0000256" key="3">
    <source>
        <dbReference type="ARBA" id="ARBA00023012"/>
    </source>
</evidence>
<dbReference type="PANTHER" id="PTHR24421">
    <property type="entry name" value="NITRATE/NITRITE SENSOR PROTEIN NARX-RELATED"/>
    <property type="match status" value="1"/>
</dbReference>
<dbReference type="InterPro" id="IPR050482">
    <property type="entry name" value="Sensor_HK_TwoCompSys"/>
</dbReference>
<protein>
    <recommendedName>
        <fullName evidence="5">Histidine kinase/HSP90-like ATPase domain-containing protein</fullName>
    </recommendedName>
</protein>
<evidence type="ECO:0000256" key="1">
    <source>
        <dbReference type="ARBA" id="ARBA00022679"/>
    </source>
</evidence>
<evidence type="ECO:0000259" key="5">
    <source>
        <dbReference type="Pfam" id="PF02518"/>
    </source>
</evidence>
<evidence type="ECO:0000256" key="4">
    <source>
        <dbReference type="SAM" id="MobiDB-lite"/>
    </source>
</evidence>
<comment type="caution">
    <text evidence="6">The sequence shown here is derived from an EMBL/GenBank/DDBJ whole genome shotgun (WGS) entry which is preliminary data.</text>
</comment>
<gene>
    <name evidence="6" type="ORF">GCM10025876_05850</name>
</gene>
<feature type="compositionally biased region" description="Polar residues" evidence="4">
    <location>
        <begin position="10"/>
        <end position="19"/>
    </location>
</feature>
<dbReference type="PANTHER" id="PTHR24421:SF56">
    <property type="entry name" value="OXYGEN SENSOR HISTIDINE KINASE RESPONSE REGULATOR DOST"/>
    <property type="match status" value="1"/>
</dbReference>
<organism evidence="6 7">
    <name type="scientific">Demequina litorisediminis</name>
    <dbReference type="NCBI Taxonomy" id="1849022"/>
    <lineage>
        <taxon>Bacteria</taxon>
        <taxon>Bacillati</taxon>
        <taxon>Actinomycetota</taxon>
        <taxon>Actinomycetes</taxon>
        <taxon>Micrococcales</taxon>
        <taxon>Demequinaceae</taxon>
        <taxon>Demequina</taxon>
    </lineage>
</organism>
<reference evidence="7" key="1">
    <citation type="journal article" date="2019" name="Int. J. Syst. Evol. Microbiol.">
        <title>The Global Catalogue of Microorganisms (GCM) 10K type strain sequencing project: providing services to taxonomists for standard genome sequencing and annotation.</title>
        <authorList>
            <consortium name="The Broad Institute Genomics Platform"/>
            <consortium name="The Broad Institute Genome Sequencing Center for Infectious Disease"/>
            <person name="Wu L."/>
            <person name="Ma J."/>
        </authorList>
    </citation>
    <scope>NUCLEOTIDE SEQUENCE [LARGE SCALE GENOMIC DNA]</scope>
    <source>
        <strain evidence="7">NBRC 112299</strain>
    </source>
</reference>
<evidence type="ECO:0000256" key="2">
    <source>
        <dbReference type="ARBA" id="ARBA00022777"/>
    </source>
</evidence>
<evidence type="ECO:0000313" key="7">
    <source>
        <dbReference type="Proteomes" id="UP001157125"/>
    </source>
</evidence>
<dbReference type="InterPro" id="IPR036890">
    <property type="entry name" value="HATPase_C_sf"/>
</dbReference>
<accession>A0ABQ6IAV5</accession>
<dbReference type="InterPro" id="IPR003594">
    <property type="entry name" value="HATPase_dom"/>
</dbReference>
<sequence length="180" mass="19645">MHLEALTEGATETQTTRLSSIADHVKRAQYEVRGVMRNLAGQRSSEPASDRMRREITLAQATMGFMPDVDAQWSDVNEVCASDTTLADDCIAVMRELLSNVARHANATAVKIWVHVSDDRLELGVQDNGIGPAGATKRYSGTSNLGNRALRRNGSFALAPVNPDAERPGSRAVWNVEVKR</sequence>
<dbReference type="RefSeq" id="WP_284327375.1">
    <property type="nucleotide sequence ID" value="NZ_BSUN01000001.1"/>
</dbReference>
<feature type="region of interest" description="Disordered" evidence="4">
    <location>
        <begin position="1"/>
        <end position="20"/>
    </location>
</feature>
<name>A0ABQ6IAV5_9MICO</name>
<keyword evidence="1" id="KW-0808">Transferase</keyword>
<proteinExistence type="predicted"/>
<evidence type="ECO:0000313" key="6">
    <source>
        <dbReference type="EMBL" id="GMA34381.1"/>
    </source>
</evidence>
<dbReference type="SUPFAM" id="SSF55874">
    <property type="entry name" value="ATPase domain of HSP90 chaperone/DNA topoisomerase II/histidine kinase"/>
    <property type="match status" value="1"/>
</dbReference>
<keyword evidence="2" id="KW-0418">Kinase</keyword>
<dbReference type="EMBL" id="BSUN01000001">
    <property type="protein sequence ID" value="GMA34381.1"/>
    <property type="molecule type" value="Genomic_DNA"/>
</dbReference>
<dbReference type="Gene3D" id="3.30.565.10">
    <property type="entry name" value="Histidine kinase-like ATPase, C-terminal domain"/>
    <property type="match status" value="1"/>
</dbReference>
<keyword evidence="7" id="KW-1185">Reference proteome</keyword>
<feature type="domain" description="Histidine kinase/HSP90-like ATPase" evidence="5">
    <location>
        <begin position="90"/>
        <end position="132"/>
    </location>
</feature>
<keyword evidence="3" id="KW-0902">Two-component regulatory system</keyword>
<dbReference type="Proteomes" id="UP001157125">
    <property type="component" value="Unassembled WGS sequence"/>
</dbReference>